<dbReference type="RefSeq" id="WP_059139086.1">
    <property type="nucleotide sequence ID" value="NZ_LMBR01000148.1"/>
</dbReference>
<proteinExistence type="predicted"/>
<dbReference type="Pfam" id="PF05751">
    <property type="entry name" value="FixH"/>
    <property type="match status" value="1"/>
</dbReference>
<dbReference type="AlphaFoldDB" id="A0A124G8W3"/>
<accession>A0A124G8W3</accession>
<keyword evidence="2" id="KW-1185">Reference proteome</keyword>
<gene>
    <name evidence="1" type="ORF">ASB62_06175</name>
</gene>
<protein>
    <recommendedName>
        <fullName evidence="3">FixH family protein</fullName>
    </recommendedName>
</protein>
<evidence type="ECO:0000313" key="2">
    <source>
        <dbReference type="Proteomes" id="UP000053937"/>
    </source>
</evidence>
<evidence type="ECO:0008006" key="3">
    <source>
        <dbReference type="Google" id="ProtNLM"/>
    </source>
</evidence>
<evidence type="ECO:0000313" key="1">
    <source>
        <dbReference type="EMBL" id="KUL27252.1"/>
    </source>
</evidence>
<reference evidence="1 2" key="1">
    <citation type="submission" date="2015-10" db="EMBL/GenBank/DDBJ databases">
        <title>Draft Genome Sequence of Chlorobium limicola strain Frasassi Growing under Artificial Lighting in the Frasassi Cave System.</title>
        <authorList>
            <person name="Mansor M."/>
            <person name="Macalady J."/>
        </authorList>
    </citation>
    <scope>NUCLEOTIDE SEQUENCE [LARGE SCALE GENOMIC DNA]</scope>
    <source>
        <strain evidence="1 2">Frasassi</strain>
    </source>
</reference>
<organism evidence="1 2">
    <name type="scientific">Chlorobium limicola</name>
    <dbReference type="NCBI Taxonomy" id="1092"/>
    <lineage>
        <taxon>Bacteria</taxon>
        <taxon>Pseudomonadati</taxon>
        <taxon>Chlorobiota</taxon>
        <taxon>Chlorobiia</taxon>
        <taxon>Chlorobiales</taxon>
        <taxon>Chlorobiaceae</taxon>
        <taxon>Chlorobium/Pelodictyon group</taxon>
        <taxon>Chlorobium</taxon>
    </lineage>
</organism>
<dbReference type="OrthoDB" id="595032at2"/>
<name>A0A124G8W3_CHLLI</name>
<dbReference type="Proteomes" id="UP000053937">
    <property type="component" value="Unassembled WGS sequence"/>
</dbReference>
<comment type="caution">
    <text evidence="1">The sequence shown here is derived from an EMBL/GenBank/DDBJ whole genome shotgun (WGS) entry which is preliminary data.</text>
</comment>
<dbReference type="EMBL" id="LMBR01000148">
    <property type="protein sequence ID" value="KUL27252.1"/>
    <property type="molecule type" value="Genomic_DNA"/>
</dbReference>
<sequence>MKIFLIALYCLFILAMASGITIAYRQAEGLVEPDYYEKASAYFSTKSAESSSGLSVVLPDSLQKGANQVHVTISTHGEPLRNAHVTFFVGNLSKKTYDKTVPMKETEPGSYRTTAVIPFEGVWLARVDIRKEQLQTSRKWFIELD</sequence>
<dbReference type="InterPro" id="IPR008620">
    <property type="entry name" value="FixH"/>
</dbReference>